<dbReference type="Proteomes" id="UP001652627">
    <property type="component" value="Unplaced"/>
</dbReference>
<feature type="transmembrane region" description="Helical" evidence="6">
    <location>
        <begin position="12"/>
        <end position="34"/>
    </location>
</feature>
<dbReference type="GeneID" id="136996518"/>
<reference evidence="9" key="1">
    <citation type="submission" date="2025-08" db="UniProtKB">
        <authorList>
            <consortium name="RefSeq"/>
        </authorList>
    </citation>
    <scope>IDENTIFICATION</scope>
    <source>
        <tissue evidence="9">Blood</tissue>
    </source>
</reference>
<dbReference type="RefSeq" id="XP_067173540.1">
    <property type="nucleotide sequence ID" value="XM_067317439.1"/>
</dbReference>
<evidence type="ECO:0000256" key="3">
    <source>
        <dbReference type="ARBA" id="ARBA00022989"/>
    </source>
</evidence>
<dbReference type="Pfam" id="PF07738">
    <property type="entry name" value="Sad1_UNC"/>
    <property type="match status" value="1"/>
</dbReference>
<dbReference type="PROSITE" id="PS51469">
    <property type="entry name" value="SUN"/>
    <property type="match status" value="1"/>
</dbReference>
<feature type="domain" description="SUN" evidence="7">
    <location>
        <begin position="335"/>
        <end position="496"/>
    </location>
</feature>
<protein>
    <submittedName>
        <fullName evidence="9">Uncharacterized protein isoform X1</fullName>
    </submittedName>
</protein>
<keyword evidence="5" id="KW-0175">Coiled coil</keyword>
<comment type="subcellular location">
    <subcellularLocation>
        <location evidence="1">Nucleus inner membrane</location>
    </subcellularLocation>
</comment>
<evidence type="ECO:0000313" key="8">
    <source>
        <dbReference type="Proteomes" id="UP001652627"/>
    </source>
</evidence>
<evidence type="ECO:0000256" key="4">
    <source>
        <dbReference type="ARBA" id="ARBA00023136"/>
    </source>
</evidence>
<feature type="coiled-coil region" evidence="5">
    <location>
        <begin position="255"/>
        <end position="282"/>
    </location>
</feature>
<keyword evidence="3 6" id="KW-1133">Transmembrane helix</keyword>
<gene>
    <name evidence="9" type="primary">LOC136996518</name>
</gene>
<dbReference type="InterPro" id="IPR012919">
    <property type="entry name" value="SUN_dom"/>
</dbReference>
<dbReference type="InterPro" id="IPR045119">
    <property type="entry name" value="SUN1-5"/>
</dbReference>
<feature type="transmembrane region" description="Helical" evidence="6">
    <location>
        <begin position="188"/>
        <end position="208"/>
    </location>
</feature>
<evidence type="ECO:0000256" key="5">
    <source>
        <dbReference type="SAM" id="Coils"/>
    </source>
</evidence>
<sequence length="513" mass="56358">MILRTSSPSSTILLYATIWLVAICPASCVSHSSADASMILRASSPSSTILLYATIWLVGAGFTWCFLRCFNFATAMCPASCDSHSSADASMILRASSPSSTILLYATIWLVGRAQGNQRSAGEAGRQPASQGPVLQSPGVYGQDQRQLQRPGAFGLILHFLLLSVMFPQRFVLQVVGTTARQMKARKTVLLVLLALFSCLFGVYHVGLLDDDSIWTSRAASKACIFSSFKAVCQQEEFPLSGVHVKTQRQADEVLGAVLGEIETLQGQLRELQEVLHALRWSTKDIARRALGEALKQTELPGMTGRDAQKLIDEALEKLEYNQVQMPDFARKASGATIVHSKTSASFRNTKGILYWAGLPLLHSMKSPEVLLEPANQPGNCWSFAGSQGHVFIKLPKAIFPRAVTLEHISVRVSPGENISSAPKDFAVYGMKAENEEQGLFLGEFTYMAAEHPFETFQLKNERSDSIQYVKLEVLSNWGHAEYTCVYRLRVHGDAVPTEEDSAWHSAGNNRVH</sequence>
<dbReference type="Gene3D" id="2.60.120.260">
    <property type="entry name" value="Galactose-binding domain-like"/>
    <property type="match status" value="1"/>
</dbReference>
<evidence type="ECO:0000313" key="9">
    <source>
        <dbReference type="RefSeq" id="XP_067173540.1"/>
    </source>
</evidence>
<keyword evidence="8" id="KW-1185">Reference proteome</keyword>
<evidence type="ECO:0000256" key="1">
    <source>
        <dbReference type="ARBA" id="ARBA00004540"/>
    </source>
</evidence>
<evidence type="ECO:0000256" key="6">
    <source>
        <dbReference type="SAM" id="Phobius"/>
    </source>
</evidence>
<keyword evidence="2 6" id="KW-0812">Transmembrane</keyword>
<accession>A0ABM4G8N1</accession>
<feature type="transmembrane region" description="Helical" evidence="6">
    <location>
        <begin position="49"/>
        <end position="70"/>
    </location>
</feature>
<evidence type="ECO:0000259" key="7">
    <source>
        <dbReference type="PROSITE" id="PS51469"/>
    </source>
</evidence>
<proteinExistence type="predicted"/>
<evidence type="ECO:0000256" key="2">
    <source>
        <dbReference type="ARBA" id="ARBA00022692"/>
    </source>
</evidence>
<dbReference type="PANTHER" id="PTHR12911">
    <property type="entry name" value="SAD1/UNC-84-LIKE PROTEIN-RELATED"/>
    <property type="match status" value="1"/>
</dbReference>
<dbReference type="PANTHER" id="PTHR12911:SF24">
    <property type="entry name" value="SUN DOMAIN-CONTAINING PROTEIN 3"/>
    <property type="match status" value="1"/>
</dbReference>
<name>A0ABM4G8N1_9AVES</name>
<keyword evidence="4 6" id="KW-0472">Membrane</keyword>
<organism evidence="8 9">
    <name type="scientific">Apteryx mantelli</name>
    <name type="common">North Island brown kiwi</name>
    <dbReference type="NCBI Taxonomy" id="2696672"/>
    <lineage>
        <taxon>Eukaryota</taxon>
        <taxon>Metazoa</taxon>
        <taxon>Chordata</taxon>
        <taxon>Craniata</taxon>
        <taxon>Vertebrata</taxon>
        <taxon>Euteleostomi</taxon>
        <taxon>Archelosauria</taxon>
        <taxon>Archosauria</taxon>
        <taxon>Dinosauria</taxon>
        <taxon>Saurischia</taxon>
        <taxon>Theropoda</taxon>
        <taxon>Coelurosauria</taxon>
        <taxon>Aves</taxon>
        <taxon>Palaeognathae</taxon>
        <taxon>Apterygiformes</taxon>
        <taxon>Apterygidae</taxon>
        <taxon>Apteryx</taxon>
    </lineage>
</organism>